<keyword evidence="10" id="KW-1185">Reference proteome</keyword>
<protein>
    <recommendedName>
        <fullName evidence="3">Mediator of RNA polymerase II transcription subunit 22</fullName>
    </recommendedName>
    <alternativeName>
        <fullName evidence="8">Mediator complex subunit 22</fullName>
    </alternativeName>
</protein>
<evidence type="ECO:0000256" key="1">
    <source>
        <dbReference type="ARBA" id="ARBA00004123"/>
    </source>
</evidence>
<name>A0A0Q9WY99_DROMO</name>
<evidence type="ECO:0000256" key="4">
    <source>
        <dbReference type="ARBA" id="ARBA00023015"/>
    </source>
</evidence>
<dbReference type="EMBL" id="CH933810">
    <property type="protein sequence ID" value="KRF93968.1"/>
    <property type="molecule type" value="Genomic_DNA"/>
</dbReference>
<dbReference type="Proteomes" id="UP000009192">
    <property type="component" value="Unassembled WGS sequence"/>
</dbReference>
<evidence type="ECO:0000256" key="2">
    <source>
        <dbReference type="ARBA" id="ARBA00005942"/>
    </source>
</evidence>
<dbReference type="FunCoup" id="A0A0Q9WY99">
    <property type="interactions" value="1637"/>
</dbReference>
<reference evidence="9 10" key="1">
    <citation type="journal article" date="2007" name="Nature">
        <title>Evolution of genes and genomes on the Drosophila phylogeny.</title>
        <authorList>
            <consortium name="Drosophila 12 Genomes Consortium"/>
            <person name="Clark A.G."/>
            <person name="Eisen M.B."/>
            <person name="Smith D.R."/>
            <person name="Bergman C.M."/>
            <person name="Oliver B."/>
            <person name="Markow T.A."/>
            <person name="Kaufman T.C."/>
            <person name="Kellis M."/>
            <person name="Gelbart W."/>
            <person name="Iyer V.N."/>
            <person name="Pollard D.A."/>
            <person name="Sackton T.B."/>
            <person name="Larracuente A.M."/>
            <person name="Singh N.D."/>
            <person name="Abad J.P."/>
            <person name="Abt D.N."/>
            <person name="Adryan B."/>
            <person name="Aguade M."/>
            <person name="Akashi H."/>
            <person name="Anderson W.W."/>
            <person name="Aquadro C.F."/>
            <person name="Ardell D.H."/>
            <person name="Arguello R."/>
            <person name="Artieri C.G."/>
            <person name="Barbash D.A."/>
            <person name="Barker D."/>
            <person name="Barsanti P."/>
            <person name="Batterham P."/>
            <person name="Batzoglou S."/>
            <person name="Begun D."/>
            <person name="Bhutkar A."/>
            <person name="Blanco E."/>
            <person name="Bosak S.A."/>
            <person name="Bradley R.K."/>
            <person name="Brand A.D."/>
            <person name="Brent M.R."/>
            <person name="Brooks A.N."/>
            <person name="Brown R.H."/>
            <person name="Butlin R.K."/>
            <person name="Caggese C."/>
            <person name="Calvi B.R."/>
            <person name="Bernardo de Carvalho A."/>
            <person name="Caspi A."/>
            <person name="Castrezana S."/>
            <person name="Celniker S.E."/>
            <person name="Chang J.L."/>
            <person name="Chapple C."/>
            <person name="Chatterji S."/>
            <person name="Chinwalla A."/>
            <person name="Civetta A."/>
            <person name="Clifton S.W."/>
            <person name="Comeron J.M."/>
            <person name="Costello J.C."/>
            <person name="Coyne J.A."/>
            <person name="Daub J."/>
            <person name="David R.G."/>
            <person name="Delcher A.L."/>
            <person name="Delehaunty K."/>
            <person name="Do C.B."/>
            <person name="Ebling H."/>
            <person name="Edwards K."/>
            <person name="Eickbush T."/>
            <person name="Evans J.D."/>
            <person name="Filipski A."/>
            <person name="Findeiss S."/>
            <person name="Freyhult E."/>
            <person name="Fulton L."/>
            <person name="Fulton R."/>
            <person name="Garcia A.C."/>
            <person name="Gardiner A."/>
            <person name="Garfield D.A."/>
            <person name="Garvin B.E."/>
            <person name="Gibson G."/>
            <person name="Gilbert D."/>
            <person name="Gnerre S."/>
            <person name="Godfrey J."/>
            <person name="Good R."/>
            <person name="Gotea V."/>
            <person name="Gravely B."/>
            <person name="Greenberg A.J."/>
            <person name="Griffiths-Jones S."/>
            <person name="Gross S."/>
            <person name="Guigo R."/>
            <person name="Gustafson E.A."/>
            <person name="Haerty W."/>
            <person name="Hahn M.W."/>
            <person name="Halligan D.L."/>
            <person name="Halpern A.L."/>
            <person name="Halter G.M."/>
            <person name="Han M.V."/>
            <person name="Heger A."/>
            <person name="Hillier L."/>
            <person name="Hinrichs A.S."/>
            <person name="Holmes I."/>
            <person name="Hoskins R.A."/>
            <person name="Hubisz M.J."/>
            <person name="Hultmark D."/>
            <person name="Huntley M.A."/>
            <person name="Jaffe D.B."/>
            <person name="Jagadeeshan S."/>
            <person name="Jeck W.R."/>
            <person name="Johnson J."/>
            <person name="Jones C.D."/>
            <person name="Jordan W.C."/>
            <person name="Karpen G.H."/>
            <person name="Kataoka E."/>
            <person name="Keightley P.D."/>
            <person name="Kheradpour P."/>
            <person name="Kirkness E.F."/>
            <person name="Koerich L.B."/>
            <person name="Kristiansen K."/>
            <person name="Kudrna D."/>
            <person name="Kulathinal R.J."/>
            <person name="Kumar S."/>
            <person name="Kwok R."/>
            <person name="Lander E."/>
            <person name="Langley C.H."/>
            <person name="Lapoint R."/>
            <person name="Lazzaro B.P."/>
            <person name="Lee S.J."/>
            <person name="Levesque L."/>
            <person name="Li R."/>
            <person name="Lin C.F."/>
            <person name="Lin M.F."/>
            <person name="Lindblad-Toh K."/>
            <person name="Llopart A."/>
            <person name="Long M."/>
            <person name="Low L."/>
            <person name="Lozovsky E."/>
            <person name="Lu J."/>
            <person name="Luo M."/>
            <person name="Machado C.A."/>
            <person name="Makalowski W."/>
            <person name="Marzo M."/>
            <person name="Matsuda M."/>
            <person name="Matzkin L."/>
            <person name="McAllister B."/>
            <person name="McBride C.S."/>
            <person name="McKernan B."/>
            <person name="McKernan K."/>
            <person name="Mendez-Lago M."/>
            <person name="Minx P."/>
            <person name="Mollenhauer M.U."/>
            <person name="Montooth K."/>
            <person name="Mount S.M."/>
            <person name="Mu X."/>
            <person name="Myers E."/>
            <person name="Negre B."/>
            <person name="Newfeld S."/>
            <person name="Nielsen R."/>
            <person name="Noor M.A."/>
            <person name="O'Grady P."/>
            <person name="Pachter L."/>
            <person name="Papaceit M."/>
            <person name="Parisi M.J."/>
            <person name="Parisi M."/>
            <person name="Parts L."/>
            <person name="Pedersen J.S."/>
            <person name="Pesole G."/>
            <person name="Phillippy A.M."/>
            <person name="Ponting C.P."/>
            <person name="Pop M."/>
            <person name="Porcelli D."/>
            <person name="Powell J.R."/>
            <person name="Prohaska S."/>
            <person name="Pruitt K."/>
            <person name="Puig M."/>
            <person name="Quesneville H."/>
            <person name="Ram K.R."/>
            <person name="Rand D."/>
            <person name="Rasmussen M.D."/>
            <person name="Reed L.K."/>
            <person name="Reenan R."/>
            <person name="Reily A."/>
            <person name="Remington K.A."/>
            <person name="Rieger T.T."/>
            <person name="Ritchie M.G."/>
            <person name="Robin C."/>
            <person name="Rogers Y.H."/>
            <person name="Rohde C."/>
            <person name="Rozas J."/>
            <person name="Rubenfield M.J."/>
            <person name="Ruiz A."/>
            <person name="Russo S."/>
            <person name="Salzberg S.L."/>
            <person name="Sanchez-Gracia A."/>
            <person name="Saranga D.J."/>
            <person name="Sato H."/>
            <person name="Schaeffer S.W."/>
            <person name="Schatz M.C."/>
            <person name="Schlenke T."/>
            <person name="Schwartz R."/>
            <person name="Segarra C."/>
            <person name="Singh R.S."/>
            <person name="Sirot L."/>
            <person name="Sirota M."/>
            <person name="Sisneros N.B."/>
            <person name="Smith C.D."/>
            <person name="Smith T.F."/>
            <person name="Spieth J."/>
            <person name="Stage D.E."/>
            <person name="Stark A."/>
            <person name="Stephan W."/>
            <person name="Strausberg R.L."/>
            <person name="Strempel S."/>
            <person name="Sturgill D."/>
            <person name="Sutton G."/>
            <person name="Sutton G.G."/>
            <person name="Tao W."/>
            <person name="Teichmann S."/>
            <person name="Tobari Y.N."/>
            <person name="Tomimura Y."/>
            <person name="Tsolas J.M."/>
            <person name="Valente V.L."/>
            <person name="Venter E."/>
            <person name="Venter J.C."/>
            <person name="Vicario S."/>
            <person name="Vieira F.G."/>
            <person name="Vilella A.J."/>
            <person name="Villasante A."/>
            <person name="Walenz B."/>
            <person name="Wang J."/>
            <person name="Wasserman M."/>
            <person name="Watts T."/>
            <person name="Wilson D."/>
            <person name="Wilson R.K."/>
            <person name="Wing R.A."/>
            <person name="Wolfner M.F."/>
            <person name="Wong A."/>
            <person name="Wong G.K."/>
            <person name="Wu C.I."/>
            <person name="Wu G."/>
            <person name="Yamamoto D."/>
            <person name="Yang H.P."/>
            <person name="Yang S.P."/>
            <person name="Yorke J.A."/>
            <person name="Yoshida K."/>
            <person name="Zdobnov E."/>
            <person name="Zhang P."/>
            <person name="Zhang Y."/>
            <person name="Zimin A.V."/>
            <person name="Baldwin J."/>
            <person name="Abdouelleil A."/>
            <person name="Abdulkadir J."/>
            <person name="Abebe A."/>
            <person name="Abera B."/>
            <person name="Abreu J."/>
            <person name="Acer S.C."/>
            <person name="Aftuck L."/>
            <person name="Alexander A."/>
            <person name="An P."/>
            <person name="Anderson E."/>
            <person name="Anderson S."/>
            <person name="Arachi H."/>
            <person name="Azer M."/>
            <person name="Bachantsang P."/>
            <person name="Barry A."/>
            <person name="Bayul T."/>
            <person name="Berlin A."/>
            <person name="Bessette D."/>
            <person name="Bloom T."/>
            <person name="Blye J."/>
            <person name="Boguslavskiy L."/>
            <person name="Bonnet C."/>
            <person name="Boukhgalter B."/>
            <person name="Bourzgui I."/>
            <person name="Brown A."/>
            <person name="Cahill P."/>
            <person name="Channer S."/>
            <person name="Cheshatsang Y."/>
            <person name="Chuda L."/>
            <person name="Citroen M."/>
            <person name="Collymore A."/>
            <person name="Cooke P."/>
            <person name="Costello M."/>
            <person name="D'Aco K."/>
            <person name="Daza R."/>
            <person name="De Haan G."/>
            <person name="DeGray S."/>
            <person name="DeMaso C."/>
            <person name="Dhargay N."/>
            <person name="Dooley K."/>
            <person name="Dooley E."/>
            <person name="Doricent M."/>
            <person name="Dorje P."/>
            <person name="Dorjee K."/>
            <person name="Dupes A."/>
            <person name="Elong R."/>
            <person name="Falk J."/>
            <person name="Farina A."/>
            <person name="Faro S."/>
            <person name="Ferguson D."/>
            <person name="Fisher S."/>
            <person name="Foley C.D."/>
            <person name="Franke A."/>
            <person name="Friedrich D."/>
            <person name="Gadbois L."/>
            <person name="Gearin G."/>
            <person name="Gearin C.R."/>
            <person name="Giannoukos G."/>
            <person name="Goode T."/>
            <person name="Graham J."/>
            <person name="Grandbois E."/>
            <person name="Grewal S."/>
            <person name="Gyaltsen K."/>
            <person name="Hafez N."/>
            <person name="Hagos B."/>
            <person name="Hall J."/>
            <person name="Henson C."/>
            <person name="Hollinger A."/>
            <person name="Honan T."/>
            <person name="Huard M.D."/>
            <person name="Hughes L."/>
            <person name="Hurhula B."/>
            <person name="Husby M.E."/>
            <person name="Kamat A."/>
            <person name="Kanga B."/>
            <person name="Kashin S."/>
            <person name="Khazanovich D."/>
            <person name="Kisner P."/>
            <person name="Lance K."/>
            <person name="Lara M."/>
            <person name="Lee W."/>
            <person name="Lennon N."/>
            <person name="Letendre F."/>
            <person name="LeVine R."/>
            <person name="Lipovsky A."/>
            <person name="Liu X."/>
            <person name="Liu J."/>
            <person name="Liu S."/>
            <person name="Lokyitsang T."/>
            <person name="Lokyitsang Y."/>
            <person name="Lubonja R."/>
            <person name="Lui A."/>
            <person name="MacDonald P."/>
            <person name="Magnisalis V."/>
            <person name="Maru K."/>
            <person name="Matthews C."/>
            <person name="McCusker W."/>
            <person name="McDonough S."/>
            <person name="Mehta T."/>
            <person name="Meldrim J."/>
            <person name="Meneus L."/>
            <person name="Mihai O."/>
            <person name="Mihalev A."/>
            <person name="Mihova T."/>
            <person name="Mittelman R."/>
            <person name="Mlenga V."/>
            <person name="Montmayeur A."/>
            <person name="Mulrain L."/>
            <person name="Navidi A."/>
            <person name="Naylor J."/>
            <person name="Negash T."/>
            <person name="Nguyen T."/>
            <person name="Nguyen N."/>
            <person name="Nicol R."/>
            <person name="Norbu C."/>
            <person name="Norbu N."/>
            <person name="Novod N."/>
            <person name="O'Neill B."/>
            <person name="Osman S."/>
            <person name="Markiewicz E."/>
            <person name="Oyono O.L."/>
            <person name="Patti C."/>
            <person name="Phunkhang P."/>
            <person name="Pierre F."/>
            <person name="Priest M."/>
            <person name="Raghuraman S."/>
            <person name="Rege F."/>
            <person name="Reyes R."/>
            <person name="Rise C."/>
            <person name="Rogov P."/>
            <person name="Ross K."/>
            <person name="Ryan E."/>
            <person name="Settipalli S."/>
            <person name="Shea T."/>
            <person name="Sherpa N."/>
            <person name="Shi L."/>
            <person name="Shih D."/>
            <person name="Sparrow T."/>
            <person name="Spaulding J."/>
            <person name="Stalker J."/>
            <person name="Stange-Thomann N."/>
            <person name="Stavropoulos S."/>
            <person name="Stone C."/>
            <person name="Strader C."/>
            <person name="Tesfaye S."/>
            <person name="Thomson T."/>
            <person name="Thoulutsang Y."/>
            <person name="Thoulutsang D."/>
            <person name="Topham K."/>
            <person name="Topping I."/>
            <person name="Tsamla T."/>
            <person name="Vassiliev H."/>
            <person name="Vo A."/>
            <person name="Wangchuk T."/>
            <person name="Wangdi T."/>
            <person name="Weiand M."/>
            <person name="Wilkinson J."/>
            <person name="Wilson A."/>
            <person name="Yadav S."/>
            <person name="Young G."/>
            <person name="Yu Q."/>
            <person name="Zembek L."/>
            <person name="Zhong D."/>
            <person name="Zimmer A."/>
            <person name="Zwirko Z."/>
            <person name="Jaffe D.B."/>
            <person name="Alvarez P."/>
            <person name="Brockman W."/>
            <person name="Butler J."/>
            <person name="Chin C."/>
            <person name="Gnerre S."/>
            <person name="Grabherr M."/>
            <person name="Kleber M."/>
            <person name="Mauceli E."/>
            <person name="MacCallum I."/>
        </authorList>
    </citation>
    <scope>NUCLEOTIDE SEQUENCE [LARGE SCALE GENOMIC DNA]</scope>
    <source>
        <strain evidence="10">Tucson 15081-1352.22</strain>
    </source>
</reference>
<dbReference type="SMR" id="A0A0Q9WY99"/>
<accession>A0A0Q9WY99</accession>
<evidence type="ECO:0000256" key="8">
    <source>
        <dbReference type="ARBA" id="ARBA00031962"/>
    </source>
</evidence>
<dbReference type="InParanoid" id="A0A0Q9WY99"/>
<sequence length="144" mass="16659">MPSRTPFPLDAQTPCIAQRWCSSCKRNRLAKSSGAMAFEILKLARRESHIQISKITQCEQDALEMQVRAANMVRAGESLMKLVADLKQYLILNDFHSVNEAITNNSQLFRTTQIECDKKLMKLRDEMAMDLYDLEEEYYTSIFK</sequence>
<proteinExistence type="inferred from homology"/>
<evidence type="ECO:0000256" key="3">
    <source>
        <dbReference type="ARBA" id="ARBA00019695"/>
    </source>
</evidence>
<comment type="similarity">
    <text evidence="2">Belongs to the Mediator complex subunit 22 family.</text>
</comment>
<evidence type="ECO:0000256" key="5">
    <source>
        <dbReference type="ARBA" id="ARBA00023163"/>
    </source>
</evidence>
<evidence type="ECO:0000256" key="6">
    <source>
        <dbReference type="ARBA" id="ARBA00023242"/>
    </source>
</evidence>
<organism evidence="9 10">
    <name type="scientific">Drosophila mojavensis</name>
    <name type="common">Fruit fly</name>
    <dbReference type="NCBI Taxonomy" id="7230"/>
    <lineage>
        <taxon>Eukaryota</taxon>
        <taxon>Metazoa</taxon>
        <taxon>Ecdysozoa</taxon>
        <taxon>Arthropoda</taxon>
        <taxon>Hexapoda</taxon>
        <taxon>Insecta</taxon>
        <taxon>Pterygota</taxon>
        <taxon>Neoptera</taxon>
        <taxon>Endopterygota</taxon>
        <taxon>Diptera</taxon>
        <taxon>Brachycera</taxon>
        <taxon>Muscomorpha</taxon>
        <taxon>Ephydroidea</taxon>
        <taxon>Drosophilidae</taxon>
        <taxon>Drosophila</taxon>
    </lineage>
</organism>
<comment type="subcellular location">
    <subcellularLocation>
        <location evidence="1">Nucleus</location>
    </subcellularLocation>
</comment>
<comment type="function">
    <text evidence="7">Component of the Mediator complex, a coactivator involved in the regulated transcription of nearly all RNA polymerase II-dependent genes. Mediator functions as a bridge to convey information from gene-specific regulatory proteins to the basal RNA polymerase II transcription machinery. Mediator is recruited to promoters by direct interactions with regulatory proteins and serves as a scaffold for the assembly of a functional preinitiation complex with RNA polymerase II and the general transcription factors.</text>
</comment>
<dbReference type="PANTHER" id="PTHR12434:SF6">
    <property type="entry name" value="MEDIATOR OF RNA POLYMERASE II TRANSCRIPTION SUBUNIT 22"/>
    <property type="match status" value="1"/>
</dbReference>
<dbReference type="PANTHER" id="PTHR12434">
    <property type="entry name" value="MEDIATOR OF RNA POLYMERASE II TRANSCRIPTION SUBUNIT 22"/>
    <property type="match status" value="1"/>
</dbReference>
<dbReference type="GO" id="GO:0003712">
    <property type="term" value="F:transcription coregulator activity"/>
    <property type="evidence" value="ECO:0007669"/>
    <property type="project" value="InterPro"/>
</dbReference>
<dbReference type="GO" id="GO:0006357">
    <property type="term" value="P:regulation of transcription by RNA polymerase II"/>
    <property type="evidence" value="ECO:0007669"/>
    <property type="project" value="InterPro"/>
</dbReference>
<gene>
    <name evidence="9" type="primary">Dmoj\GI15603</name>
    <name evidence="9" type="ORF">Dmoj_GI15603</name>
</gene>
<evidence type="ECO:0000313" key="9">
    <source>
        <dbReference type="EMBL" id="KRF93968.1"/>
    </source>
</evidence>
<keyword evidence="5" id="KW-0804">Transcription</keyword>
<dbReference type="AlphaFoldDB" id="A0A0Q9WY99"/>
<dbReference type="GO" id="GO:0016592">
    <property type="term" value="C:mediator complex"/>
    <property type="evidence" value="ECO:0007669"/>
    <property type="project" value="InterPro"/>
</dbReference>
<keyword evidence="6" id="KW-0539">Nucleus</keyword>
<evidence type="ECO:0000313" key="10">
    <source>
        <dbReference type="Proteomes" id="UP000009192"/>
    </source>
</evidence>
<dbReference type="Pfam" id="PF06179">
    <property type="entry name" value="Med22"/>
    <property type="match status" value="1"/>
</dbReference>
<dbReference type="OrthoDB" id="203279at2759"/>
<keyword evidence="4" id="KW-0805">Transcription regulation</keyword>
<evidence type="ECO:0000256" key="7">
    <source>
        <dbReference type="ARBA" id="ARBA00025687"/>
    </source>
</evidence>
<dbReference type="InterPro" id="IPR009332">
    <property type="entry name" value="Med22"/>
</dbReference>